<dbReference type="Pfam" id="PF01921">
    <property type="entry name" value="tRNA-synt_1f"/>
    <property type="match status" value="1"/>
</dbReference>
<comment type="caution">
    <text evidence="4">The sequence shown here is derived from an EMBL/GenBank/DDBJ whole genome shotgun (WGS) entry which is preliminary data.</text>
</comment>
<dbReference type="InterPro" id="IPR027417">
    <property type="entry name" value="P-loop_NTPase"/>
</dbReference>
<dbReference type="PANTHER" id="PTHR19248">
    <property type="entry name" value="ATP-BINDING TRANSPORT PROTEIN-RELATED"/>
    <property type="match status" value="1"/>
</dbReference>
<keyword evidence="1" id="KW-0547">Nucleotide-binding</keyword>
<dbReference type="InterPro" id="IPR003593">
    <property type="entry name" value="AAA+_ATPase"/>
</dbReference>
<dbReference type="GO" id="GO:0005524">
    <property type="term" value="F:ATP binding"/>
    <property type="evidence" value="ECO:0007669"/>
    <property type="project" value="UniProtKB-KW"/>
</dbReference>
<evidence type="ECO:0000256" key="2">
    <source>
        <dbReference type="ARBA" id="ARBA00022840"/>
    </source>
</evidence>
<dbReference type="SMART" id="SM00382">
    <property type="entry name" value="AAA"/>
    <property type="match status" value="2"/>
</dbReference>
<evidence type="ECO:0000313" key="4">
    <source>
        <dbReference type="EMBL" id="GAI68180.1"/>
    </source>
</evidence>
<dbReference type="AlphaFoldDB" id="X1RYA1"/>
<dbReference type="SUPFAM" id="SSF52374">
    <property type="entry name" value="Nucleotidylyl transferase"/>
    <property type="match status" value="1"/>
</dbReference>
<dbReference type="EMBL" id="BARW01000708">
    <property type="protein sequence ID" value="GAI68180.1"/>
    <property type="molecule type" value="Genomic_DNA"/>
</dbReference>
<dbReference type="GO" id="GO:0016887">
    <property type="term" value="F:ATP hydrolysis activity"/>
    <property type="evidence" value="ECO:0007669"/>
    <property type="project" value="InterPro"/>
</dbReference>
<dbReference type="InterPro" id="IPR017871">
    <property type="entry name" value="ABC_transporter-like_CS"/>
</dbReference>
<dbReference type="InterPro" id="IPR003439">
    <property type="entry name" value="ABC_transporter-like_ATP-bd"/>
</dbReference>
<evidence type="ECO:0000259" key="3">
    <source>
        <dbReference type="PROSITE" id="PS50893"/>
    </source>
</evidence>
<dbReference type="InterPro" id="IPR014729">
    <property type="entry name" value="Rossmann-like_a/b/a_fold"/>
</dbReference>
<dbReference type="Pfam" id="PF00005">
    <property type="entry name" value="ABC_tran"/>
    <property type="match status" value="2"/>
</dbReference>
<dbReference type="GO" id="GO:0004824">
    <property type="term" value="F:lysine-tRNA ligase activity"/>
    <property type="evidence" value="ECO:0007669"/>
    <property type="project" value="InterPro"/>
</dbReference>
<gene>
    <name evidence="4" type="ORF">S12H4_02742</name>
</gene>
<feature type="non-terminal residue" evidence="4">
    <location>
        <position position="637"/>
    </location>
</feature>
<feature type="domain" description="ABC transporter" evidence="3">
    <location>
        <begin position="154"/>
        <end position="406"/>
    </location>
</feature>
<dbReference type="PROSITE" id="PS00211">
    <property type="entry name" value="ABC_TRANSPORTER_1"/>
    <property type="match status" value="2"/>
</dbReference>
<dbReference type="Gene3D" id="3.40.50.300">
    <property type="entry name" value="P-loop containing nucleotide triphosphate hydrolases"/>
    <property type="match status" value="2"/>
</dbReference>
<dbReference type="PROSITE" id="PS50893">
    <property type="entry name" value="ABC_TRANSPORTER_2"/>
    <property type="match status" value="2"/>
</dbReference>
<organism evidence="4">
    <name type="scientific">marine sediment metagenome</name>
    <dbReference type="NCBI Taxonomy" id="412755"/>
    <lineage>
        <taxon>unclassified sequences</taxon>
        <taxon>metagenomes</taxon>
        <taxon>ecological metagenomes</taxon>
    </lineage>
</organism>
<dbReference type="NCBIfam" id="NF009945">
    <property type="entry name" value="PRK13409.1"/>
    <property type="match status" value="1"/>
</dbReference>
<dbReference type="Gene3D" id="3.40.50.620">
    <property type="entry name" value="HUPs"/>
    <property type="match status" value="1"/>
</dbReference>
<proteinExistence type="predicted"/>
<evidence type="ECO:0000256" key="1">
    <source>
        <dbReference type="ARBA" id="ARBA00022741"/>
    </source>
</evidence>
<dbReference type="PRINTS" id="PR01868">
    <property type="entry name" value="ABCEFAMILY"/>
</dbReference>
<feature type="domain" description="ABC transporter" evidence="3">
    <location>
        <begin position="439"/>
        <end position="637"/>
    </location>
</feature>
<dbReference type="GO" id="GO:0005737">
    <property type="term" value="C:cytoplasm"/>
    <property type="evidence" value="ECO:0007669"/>
    <property type="project" value="InterPro"/>
</dbReference>
<dbReference type="InterPro" id="IPR002904">
    <property type="entry name" value="Lys-tRNA-ligase"/>
</dbReference>
<dbReference type="GO" id="GO:0006430">
    <property type="term" value="P:lysyl-tRNA aminoacylation"/>
    <property type="evidence" value="ECO:0007669"/>
    <property type="project" value="InterPro"/>
</dbReference>
<dbReference type="InterPro" id="IPR013283">
    <property type="entry name" value="RLI1"/>
</dbReference>
<reference evidence="4" key="1">
    <citation type="journal article" date="2014" name="Front. Microbiol.">
        <title>High frequency of phylogenetically diverse reductive dehalogenase-homologous genes in deep subseafloor sedimentary metagenomes.</title>
        <authorList>
            <person name="Kawai M."/>
            <person name="Futagami T."/>
            <person name="Toyoda A."/>
            <person name="Takaki Y."/>
            <person name="Nishi S."/>
            <person name="Hori S."/>
            <person name="Arai W."/>
            <person name="Tsubouchi T."/>
            <person name="Morono Y."/>
            <person name="Uchiyama I."/>
            <person name="Ito T."/>
            <person name="Fujiyama A."/>
            <person name="Inagaki F."/>
            <person name="Takami H."/>
        </authorList>
    </citation>
    <scope>NUCLEOTIDE SEQUENCE</scope>
    <source>
        <strain evidence="4">Expedition CK06-06</strain>
    </source>
</reference>
<accession>X1RYA1</accession>
<protein>
    <recommendedName>
        <fullName evidence="3">ABC transporter domain-containing protein</fullName>
    </recommendedName>
</protein>
<keyword evidence="2" id="KW-0067">ATP-binding</keyword>
<sequence>MVNKLLVHWLEETVDKISFRNLTELTLSTGKTPSGHVHIGILREIIICDALRRVFEEKSSKINTYLFMDDFDAAKRFPYYIDKMFQKEYLGKPFALIPCPFENCGCESYGTHFGNELISTFKHFGIKNEIIWTYRLYQKKEMQEKIRISLDNTNQIKEILKKYILPTLDDERKKLFKETQKTWIPVMAICDKCEKIQDRAKDGIGKSTMLNILSGELRMNFGMFNDEDPSNDSIINFFKGSELQQYFIELFTKKSKIVHKPQNITLIPKLVSGKVFNLLKKNDINDRLDTIVNQLNLNEILDRSVSVLSGGELQRVAIAAAYLKDADVYLIDEPSSYLDVSERINMAKLIRSLTDNDKTVVVVEHDLAILDYLSDYISLLYGIPGAYGIISHPQGVRVGINIYLNGYIKDENVRIRNEPIRFHERPPINSSFDSGTIVLSYEDLEKRLGDFHLTVDGSEIHAGEIIGILGANGIGKSTFIDLIANKIKSKTENAESKKLKVSIKHQYIEIIESKLVSEIINQIRLAPYLSQSYKKRLINGLRLEEIKERRISELSGGELQRVAIANCLSNEADIYLLDEPSAFLDVEMRLQVAQLLRKSIEELKKSAFVVEHDIITQDFIADSILVFEGTPEGRIQA</sequence>
<name>X1RYA1_9ZZZZ</name>
<dbReference type="SUPFAM" id="SSF52540">
    <property type="entry name" value="P-loop containing nucleoside triphosphate hydrolases"/>
    <property type="match status" value="2"/>
</dbReference>